<reference evidence="1 2" key="1">
    <citation type="journal article" date="2015" name="Int. J. Syst. Evol. Microbiol.">
        <title>Amycolatopsis rhabdoformis sp. nov., an actinomycete isolated from a tropical forest soil.</title>
        <authorList>
            <person name="Souza W.R."/>
            <person name="Silva R.E."/>
            <person name="Goodfellow M."/>
            <person name="Busarakam K."/>
            <person name="Figueiro F.S."/>
            <person name="Ferreira D."/>
            <person name="Rodrigues-Filho E."/>
            <person name="Moraes L.A.B."/>
            <person name="Zucchi T.D."/>
        </authorList>
    </citation>
    <scope>NUCLEOTIDE SEQUENCE [LARGE SCALE GENOMIC DNA]</scope>
    <source>
        <strain evidence="1 2">NCIMB 14900</strain>
    </source>
</reference>
<protein>
    <recommendedName>
        <fullName evidence="3">Phage tail assembly protein</fullName>
    </recommendedName>
</protein>
<organism evidence="1 2">
    <name type="scientific">Amycolatopsis rhabdoformis</name>
    <dbReference type="NCBI Taxonomy" id="1448059"/>
    <lineage>
        <taxon>Bacteria</taxon>
        <taxon>Bacillati</taxon>
        <taxon>Actinomycetota</taxon>
        <taxon>Actinomycetes</taxon>
        <taxon>Pseudonocardiales</taxon>
        <taxon>Pseudonocardiaceae</taxon>
        <taxon>Amycolatopsis</taxon>
    </lineage>
</organism>
<evidence type="ECO:0008006" key="3">
    <source>
        <dbReference type="Google" id="ProtNLM"/>
    </source>
</evidence>
<name>A0ABZ1IJ36_9PSEU</name>
<accession>A0ABZ1IJ36</accession>
<keyword evidence="2" id="KW-1185">Reference proteome</keyword>
<dbReference type="RefSeq" id="WP_326836497.1">
    <property type="nucleotide sequence ID" value="NZ_CP142149.1"/>
</dbReference>
<sequence length="98" mass="10742">MATQQVQVEWVSEHDYLVSVPNGEDEVLIRLRSEAGTLSDLRLGELEEPRLVQAIMAYLLARQDVEDLPQELDLEDIVAAYDDFAESVRAAVAAGGAG</sequence>
<proteinExistence type="predicted"/>
<dbReference type="Proteomes" id="UP001330812">
    <property type="component" value="Chromosome"/>
</dbReference>
<evidence type="ECO:0000313" key="2">
    <source>
        <dbReference type="Proteomes" id="UP001330812"/>
    </source>
</evidence>
<dbReference type="EMBL" id="CP142149">
    <property type="protein sequence ID" value="WSE33698.1"/>
    <property type="molecule type" value="Genomic_DNA"/>
</dbReference>
<gene>
    <name evidence="1" type="ORF">VSH64_16555</name>
</gene>
<evidence type="ECO:0000313" key="1">
    <source>
        <dbReference type="EMBL" id="WSE33698.1"/>
    </source>
</evidence>